<comment type="caution">
    <text evidence="2">The sequence shown here is derived from an EMBL/GenBank/DDBJ whole genome shotgun (WGS) entry which is preliminary data.</text>
</comment>
<proteinExistence type="predicted"/>
<evidence type="ECO:0000256" key="1">
    <source>
        <dbReference type="SAM" id="Phobius"/>
    </source>
</evidence>
<evidence type="ECO:0000313" key="2">
    <source>
        <dbReference type="EMBL" id="GGN43079.1"/>
    </source>
</evidence>
<reference evidence="3" key="1">
    <citation type="journal article" date="2019" name="Int. J. Syst. Evol. Microbiol.">
        <title>The Global Catalogue of Microorganisms (GCM) 10K type strain sequencing project: providing services to taxonomists for standard genome sequencing and annotation.</title>
        <authorList>
            <consortium name="The Broad Institute Genomics Platform"/>
            <consortium name="The Broad Institute Genome Sequencing Center for Infectious Disease"/>
            <person name="Wu L."/>
            <person name="Ma J."/>
        </authorList>
    </citation>
    <scope>NUCLEOTIDE SEQUENCE [LARGE SCALE GENOMIC DNA]</scope>
    <source>
        <strain evidence="3">CGMCC 1.6784</strain>
    </source>
</reference>
<keyword evidence="3" id="KW-1185">Reference proteome</keyword>
<sequence>MSRTTAILWALAVLAVALLNVLEVLPDWATFAAIFSLPAMAAVRVRKGRC</sequence>
<keyword evidence="1" id="KW-1133">Transmembrane helix</keyword>
<dbReference type="EMBL" id="BMLK01000003">
    <property type="protein sequence ID" value="GGN43079.1"/>
    <property type="molecule type" value="Genomic_DNA"/>
</dbReference>
<organism evidence="2 3">
    <name type="scientific">Novosphingobium indicum</name>
    <dbReference type="NCBI Taxonomy" id="462949"/>
    <lineage>
        <taxon>Bacteria</taxon>
        <taxon>Pseudomonadati</taxon>
        <taxon>Pseudomonadota</taxon>
        <taxon>Alphaproteobacteria</taxon>
        <taxon>Sphingomonadales</taxon>
        <taxon>Sphingomonadaceae</taxon>
        <taxon>Novosphingobium</taxon>
    </lineage>
</organism>
<keyword evidence="1" id="KW-0472">Membrane</keyword>
<feature type="transmembrane region" description="Helical" evidence="1">
    <location>
        <begin position="29"/>
        <end position="45"/>
    </location>
</feature>
<evidence type="ECO:0000313" key="3">
    <source>
        <dbReference type="Proteomes" id="UP000605099"/>
    </source>
</evidence>
<accession>A0ABQ2J9M3</accession>
<gene>
    <name evidence="2" type="ORF">GCM10011349_06790</name>
</gene>
<dbReference type="RefSeq" id="WP_188818284.1">
    <property type="nucleotide sequence ID" value="NZ_BMLK01000003.1"/>
</dbReference>
<name>A0ABQ2J9M3_9SPHN</name>
<keyword evidence="1" id="KW-0812">Transmembrane</keyword>
<protein>
    <submittedName>
        <fullName evidence="2">Uncharacterized protein</fullName>
    </submittedName>
</protein>
<dbReference type="Proteomes" id="UP000605099">
    <property type="component" value="Unassembled WGS sequence"/>
</dbReference>